<proteinExistence type="predicted"/>
<evidence type="ECO:0000313" key="1">
    <source>
        <dbReference type="Proteomes" id="UP000887579"/>
    </source>
</evidence>
<name>A0AC34GXA0_9BILA</name>
<organism evidence="1 2">
    <name type="scientific">Panagrolaimus sp. ES5</name>
    <dbReference type="NCBI Taxonomy" id="591445"/>
    <lineage>
        <taxon>Eukaryota</taxon>
        <taxon>Metazoa</taxon>
        <taxon>Ecdysozoa</taxon>
        <taxon>Nematoda</taxon>
        <taxon>Chromadorea</taxon>
        <taxon>Rhabditida</taxon>
        <taxon>Tylenchina</taxon>
        <taxon>Panagrolaimomorpha</taxon>
        <taxon>Panagrolaimoidea</taxon>
        <taxon>Panagrolaimidae</taxon>
        <taxon>Panagrolaimus</taxon>
    </lineage>
</organism>
<protein>
    <submittedName>
        <fullName evidence="2">Uncharacterized protein</fullName>
    </submittedName>
</protein>
<dbReference type="Proteomes" id="UP000887579">
    <property type="component" value="Unplaced"/>
</dbReference>
<accession>A0AC34GXA0</accession>
<dbReference type="WBParaSite" id="ES5_v2.g9504.t1">
    <property type="protein sequence ID" value="ES5_v2.g9504.t1"/>
    <property type="gene ID" value="ES5_v2.g9504"/>
</dbReference>
<reference evidence="2" key="1">
    <citation type="submission" date="2022-11" db="UniProtKB">
        <authorList>
            <consortium name="WormBaseParasite"/>
        </authorList>
    </citation>
    <scope>IDENTIFICATION</scope>
</reference>
<evidence type="ECO:0000313" key="2">
    <source>
        <dbReference type="WBParaSite" id="ES5_v2.g9504.t1"/>
    </source>
</evidence>
<sequence length="117" mass="13584">MEERQNIRQKLEKQSIKLKEVEDKLVQVWKTHDELRCSGSNLPRSAKVIETFYSLANTTNIIKEKIETIKLGKDHPIAENPSLKLSEQKTLSSLLKSKKIERQAKECVLNYFQKSTI</sequence>